<evidence type="ECO:0000313" key="1">
    <source>
        <dbReference type="EMBL" id="KUM24288.1"/>
    </source>
</evidence>
<sequence length="71" mass="8381">MKRDSVQLDFVRRILSCSEVRSRKIIDTLISAGDKFQKLVDYSCCGCIYMVIKDRETNKYIISIFLLYKLH</sequence>
<proteinExistence type="predicted"/>
<dbReference type="AlphaFoldDB" id="A0A117N273"/>
<protein>
    <submittedName>
        <fullName evidence="1">Uncharacterized protein</fullName>
    </submittedName>
</protein>
<comment type="caution">
    <text evidence="1">The sequence shown here is derived from an EMBL/GenBank/DDBJ whole genome shotgun (WGS) entry which is preliminary data.</text>
</comment>
<gene>
    <name evidence="1" type="ORF">AU467_31240</name>
</gene>
<dbReference type="Proteomes" id="UP000053176">
    <property type="component" value="Unassembled WGS sequence"/>
</dbReference>
<accession>A0A117N273</accession>
<reference evidence="1 2" key="1">
    <citation type="submission" date="2015-12" db="EMBL/GenBank/DDBJ databases">
        <title>Draft genome sequence of Mesorhizobium sp. UFLA 01-765, a multitolerant efficient symbiont and plant-growth promoting strain isolated from Zn-mining soil using Leucaena leucocephala as a trap plant.</title>
        <authorList>
            <person name="Rangel W.M."/>
            <person name="Thijs S."/>
            <person name="Longatti S.M."/>
            <person name="Moreira F.M."/>
            <person name="Weyens N."/>
            <person name="Vangronsveld J."/>
            <person name="Van Hamme J.D."/>
            <person name="Bottos E.M."/>
            <person name="Rineau F."/>
        </authorList>
    </citation>
    <scope>NUCLEOTIDE SEQUENCE [LARGE SCALE GENOMIC DNA]</scope>
    <source>
        <strain evidence="1 2">UFLA 01-765</strain>
    </source>
</reference>
<name>A0A117N273_RHILI</name>
<evidence type="ECO:0000313" key="2">
    <source>
        <dbReference type="Proteomes" id="UP000053176"/>
    </source>
</evidence>
<dbReference type="EMBL" id="LPWA01000141">
    <property type="protein sequence ID" value="KUM24288.1"/>
    <property type="molecule type" value="Genomic_DNA"/>
</dbReference>
<organism evidence="1 2">
    <name type="scientific">Rhizobium loti</name>
    <name type="common">Mesorhizobium loti</name>
    <dbReference type="NCBI Taxonomy" id="381"/>
    <lineage>
        <taxon>Bacteria</taxon>
        <taxon>Pseudomonadati</taxon>
        <taxon>Pseudomonadota</taxon>
        <taxon>Alphaproteobacteria</taxon>
        <taxon>Hyphomicrobiales</taxon>
        <taxon>Phyllobacteriaceae</taxon>
        <taxon>Mesorhizobium</taxon>
    </lineage>
</organism>